<proteinExistence type="predicted"/>
<reference evidence="1" key="1">
    <citation type="journal article" date="2020" name="G3 (Bethesda)">
        <title>High-Quality Assemblies for Three Invasive Social Wasps from the &lt;i&gt;Vespula&lt;/i&gt; Genus.</title>
        <authorList>
            <person name="Harrop T.W.R."/>
            <person name="Guhlin J."/>
            <person name="McLaughlin G.M."/>
            <person name="Permina E."/>
            <person name="Stockwell P."/>
            <person name="Gilligan J."/>
            <person name="Le Lec M.F."/>
            <person name="Gruber M.A.M."/>
            <person name="Quinn O."/>
            <person name="Lovegrove M."/>
            <person name="Duncan E.J."/>
            <person name="Remnant E.J."/>
            <person name="Van Eeckhoven J."/>
            <person name="Graham B."/>
            <person name="Knapp R.A."/>
            <person name="Langford K.W."/>
            <person name="Kronenberg Z."/>
            <person name="Press M.O."/>
            <person name="Eacker S.M."/>
            <person name="Wilson-Rankin E.E."/>
            <person name="Purcell J."/>
            <person name="Lester P.J."/>
            <person name="Dearden P.K."/>
        </authorList>
    </citation>
    <scope>NUCLEOTIDE SEQUENCE</scope>
    <source>
        <strain evidence="1">Volc-1</strain>
    </source>
</reference>
<organism evidence="1 2">
    <name type="scientific">Vespula pensylvanica</name>
    <name type="common">Western yellow jacket</name>
    <name type="synonym">Wasp</name>
    <dbReference type="NCBI Taxonomy" id="30213"/>
    <lineage>
        <taxon>Eukaryota</taxon>
        <taxon>Metazoa</taxon>
        <taxon>Ecdysozoa</taxon>
        <taxon>Arthropoda</taxon>
        <taxon>Hexapoda</taxon>
        <taxon>Insecta</taxon>
        <taxon>Pterygota</taxon>
        <taxon>Neoptera</taxon>
        <taxon>Endopterygota</taxon>
        <taxon>Hymenoptera</taxon>
        <taxon>Apocrita</taxon>
        <taxon>Aculeata</taxon>
        <taxon>Vespoidea</taxon>
        <taxon>Vespidae</taxon>
        <taxon>Vespinae</taxon>
        <taxon>Vespula</taxon>
    </lineage>
</organism>
<accession>A0A834P0P4</accession>
<gene>
    <name evidence="1" type="ORF">H0235_008735</name>
</gene>
<evidence type="ECO:0000313" key="2">
    <source>
        <dbReference type="Proteomes" id="UP000600918"/>
    </source>
</evidence>
<dbReference type="Proteomes" id="UP000600918">
    <property type="component" value="Unassembled WGS sequence"/>
</dbReference>
<sequence length="72" mass="8488">MSRCIYILGKLDPILDKLQWLEDCDKEKASFSFYRQHHDPTVKRYSNGRALNFGRPKKLAGYVRNTYVHAAR</sequence>
<comment type="caution">
    <text evidence="1">The sequence shown here is derived from an EMBL/GenBank/DDBJ whole genome shotgun (WGS) entry which is preliminary data.</text>
</comment>
<protein>
    <submittedName>
        <fullName evidence="1">Uncharacterized protein</fullName>
    </submittedName>
</protein>
<keyword evidence="2" id="KW-1185">Reference proteome</keyword>
<name>A0A834P0P4_VESPE</name>
<dbReference type="AlphaFoldDB" id="A0A834P0P4"/>
<evidence type="ECO:0000313" key="1">
    <source>
        <dbReference type="EMBL" id="KAF7423452.1"/>
    </source>
</evidence>
<dbReference type="EMBL" id="JACSDY010000007">
    <property type="protein sequence ID" value="KAF7423452.1"/>
    <property type="molecule type" value="Genomic_DNA"/>
</dbReference>